<evidence type="ECO:0000313" key="3">
    <source>
        <dbReference type="Proteomes" id="UP001283361"/>
    </source>
</evidence>
<dbReference type="Gene3D" id="1.20.5.190">
    <property type="match status" value="1"/>
</dbReference>
<reference evidence="2" key="1">
    <citation type="journal article" date="2023" name="G3 (Bethesda)">
        <title>A reference genome for the long-term kleptoplast-retaining sea slug Elysia crispata morphotype clarki.</title>
        <authorList>
            <person name="Eastman K.E."/>
            <person name="Pendleton A.L."/>
            <person name="Shaikh M.A."/>
            <person name="Suttiyut T."/>
            <person name="Ogas R."/>
            <person name="Tomko P."/>
            <person name="Gavelis G."/>
            <person name="Widhalm J.R."/>
            <person name="Wisecaver J.H."/>
        </authorList>
    </citation>
    <scope>NUCLEOTIDE SEQUENCE</scope>
    <source>
        <strain evidence="2">ECLA1</strain>
    </source>
</reference>
<dbReference type="InterPro" id="IPR000048">
    <property type="entry name" value="IQ_motif_EF-hand-BS"/>
</dbReference>
<comment type="caution">
    <text evidence="2">The sequence shown here is derived from an EMBL/GenBank/DDBJ whole genome shotgun (WGS) entry which is preliminary data.</text>
</comment>
<organism evidence="2 3">
    <name type="scientific">Elysia crispata</name>
    <name type="common">lettuce slug</name>
    <dbReference type="NCBI Taxonomy" id="231223"/>
    <lineage>
        <taxon>Eukaryota</taxon>
        <taxon>Metazoa</taxon>
        <taxon>Spiralia</taxon>
        <taxon>Lophotrochozoa</taxon>
        <taxon>Mollusca</taxon>
        <taxon>Gastropoda</taxon>
        <taxon>Heterobranchia</taxon>
        <taxon>Euthyneura</taxon>
        <taxon>Panpulmonata</taxon>
        <taxon>Sacoglossa</taxon>
        <taxon>Placobranchoidea</taxon>
        <taxon>Plakobranchidae</taxon>
        <taxon>Elysia</taxon>
    </lineage>
</organism>
<keyword evidence="3" id="KW-1185">Reference proteome</keyword>
<dbReference type="FunFam" id="1.20.5.190:FF:000055">
    <property type="entry name" value="Putative microtubule-associated protein futsch"/>
    <property type="match status" value="1"/>
</dbReference>
<proteinExistence type="predicted"/>
<dbReference type="SUPFAM" id="SSF52540">
    <property type="entry name" value="P-loop containing nucleoside triphosphate hydrolases"/>
    <property type="match status" value="1"/>
</dbReference>
<dbReference type="EMBL" id="JAWDGP010004720">
    <property type="protein sequence ID" value="KAK3762337.1"/>
    <property type="molecule type" value="Genomic_DNA"/>
</dbReference>
<sequence>MKTGHDPAVHGAKLEDRNYNNEIFKKRSVDPHDPQQQQAAVTIQSQYRQHSAKSEVKAMREEDAATRIQAGFRGFIDREQVRSMKREMKKAKERKSTYYI</sequence>
<name>A0AAE0Z3Y6_9GAST</name>
<dbReference type="InterPro" id="IPR027417">
    <property type="entry name" value="P-loop_NTPase"/>
</dbReference>
<accession>A0AAE0Z3Y6</accession>
<dbReference type="InterPro" id="IPR012105">
    <property type="entry name" value="Sp17"/>
</dbReference>
<feature type="region of interest" description="Disordered" evidence="1">
    <location>
        <begin position="27"/>
        <end position="56"/>
    </location>
</feature>
<dbReference type="Pfam" id="PF00612">
    <property type="entry name" value="IQ"/>
    <property type="match status" value="2"/>
</dbReference>
<dbReference type="SMART" id="SM00015">
    <property type="entry name" value="IQ"/>
    <property type="match status" value="2"/>
</dbReference>
<gene>
    <name evidence="2" type="ORF">RRG08_057782</name>
</gene>
<protein>
    <submittedName>
        <fullName evidence="2">Uncharacterized protein</fullName>
    </submittedName>
</protein>
<dbReference type="GO" id="GO:0007339">
    <property type="term" value="P:binding of sperm to zona pellucida"/>
    <property type="evidence" value="ECO:0007669"/>
    <property type="project" value="InterPro"/>
</dbReference>
<dbReference type="GO" id="GO:0016020">
    <property type="term" value="C:membrane"/>
    <property type="evidence" value="ECO:0007669"/>
    <property type="project" value="InterPro"/>
</dbReference>
<dbReference type="AlphaFoldDB" id="A0AAE0Z3Y6"/>
<dbReference type="PIRSF" id="PIRSF016533">
    <property type="entry name" value="Sp17"/>
    <property type="match status" value="1"/>
</dbReference>
<dbReference type="Proteomes" id="UP001283361">
    <property type="component" value="Unassembled WGS sequence"/>
</dbReference>
<evidence type="ECO:0000313" key="2">
    <source>
        <dbReference type="EMBL" id="KAK3762337.1"/>
    </source>
</evidence>
<dbReference type="PROSITE" id="PS50096">
    <property type="entry name" value="IQ"/>
    <property type="match status" value="2"/>
</dbReference>
<evidence type="ECO:0000256" key="1">
    <source>
        <dbReference type="SAM" id="MobiDB-lite"/>
    </source>
</evidence>